<keyword evidence="4" id="KW-0547">Nucleotide-binding</keyword>
<evidence type="ECO:0000256" key="3">
    <source>
        <dbReference type="ARBA" id="ARBA00022729"/>
    </source>
</evidence>
<comment type="catalytic activity">
    <reaction evidence="7">
        <text>L-threonyl-[protein] + ATP = O-phospho-L-threonyl-[protein] + ADP + H(+)</text>
        <dbReference type="Rhea" id="RHEA:46608"/>
        <dbReference type="Rhea" id="RHEA-COMP:11060"/>
        <dbReference type="Rhea" id="RHEA-COMP:11605"/>
        <dbReference type="ChEBI" id="CHEBI:15378"/>
        <dbReference type="ChEBI" id="CHEBI:30013"/>
        <dbReference type="ChEBI" id="CHEBI:30616"/>
        <dbReference type="ChEBI" id="CHEBI:61977"/>
        <dbReference type="ChEBI" id="CHEBI:456216"/>
        <dbReference type="EC" id="2.7.11.1"/>
    </reaction>
</comment>
<dbReference type="EMBL" id="JAKUCV010000564">
    <property type="protein sequence ID" value="KAJ4849549.1"/>
    <property type="molecule type" value="Genomic_DNA"/>
</dbReference>
<evidence type="ECO:0000313" key="12">
    <source>
        <dbReference type="Proteomes" id="UP001141552"/>
    </source>
</evidence>
<gene>
    <name evidence="11" type="ORF">Tsubulata_042061</name>
</gene>
<dbReference type="SUPFAM" id="SSF56112">
    <property type="entry name" value="Protein kinase-like (PK-like)"/>
    <property type="match status" value="1"/>
</dbReference>
<feature type="domain" description="Wall-associated receptor kinase galacturonan-binding" evidence="9">
    <location>
        <begin position="353"/>
        <end position="417"/>
    </location>
</feature>
<comment type="caution">
    <text evidence="11">The sequence shown here is derived from an EMBL/GenBank/DDBJ whole genome shotgun (WGS) entry which is preliminary data.</text>
</comment>
<evidence type="ECO:0000259" key="10">
    <source>
        <dbReference type="Pfam" id="PF14380"/>
    </source>
</evidence>
<dbReference type="Pfam" id="PF13947">
    <property type="entry name" value="GUB_WAK_bind"/>
    <property type="match status" value="1"/>
</dbReference>
<dbReference type="PANTHER" id="PTHR46008:SF2">
    <property type="entry name" value="LEAF RUST 10 DISEASE-RESISTANCE LOCUS RECEPTOR-LIKE PROTEIN KINASE-LIKE 1.4"/>
    <property type="match status" value="1"/>
</dbReference>
<protein>
    <recommendedName>
        <fullName evidence="2">non-specific serine/threonine protein kinase</fullName>
        <ecNumber evidence="2">2.7.11.1</ecNumber>
    </recommendedName>
</protein>
<dbReference type="EC" id="2.7.11.1" evidence="2"/>
<keyword evidence="6" id="KW-0325">Glycoprotein</keyword>
<dbReference type="GO" id="GO:0016020">
    <property type="term" value="C:membrane"/>
    <property type="evidence" value="ECO:0007669"/>
    <property type="project" value="UniProtKB-SubCell"/>
</dbReference>
<evidence type="ECO:0000259" key="9">
    <source>
        <dbReference type="Pfam" id="PF13947"/>
    </source>
</evidence>
<accession>A0A9Q0GJ62</accession>
<proteinExistence type="predicted"/>
<reference evidence="11" key="2">
    <citation type="journal article" date="2023" name="Plants (Basel)">
        <title>Annotation of the Turnera subulata (Passifloraceae) Draft Genome Reveals the S-Locus Evolved after the Divergence of Turneroideae from Passifloroideae in a Stepwise Manner.</title>
        <authorList>
            <person name="Henning P.M."/>
            <person name="Roalson E.H."/>
            <person name="Mir W."/>
            <person name="McCubbin A.G."/>
            <person name="Shore J.S."/>
        </authorList>
    </citation>
    <scope>NUCLEOTIDE SEQUENCE</scope>
    <source>
        <strain evidence="11">F60SS</strain>
    </source>
</reference>
<dbReference type="InterPro" id="IPR011009">
    <property type="entry name" value="Kinase-like_dom_sf"/>
</dbReference>
<evidence type="ECO:0000256" key="7">
    <source>
        <dbReference type="ARBA" id="ARBA00047899"/>
    </source>
</evidence>
<evidence type="ECO:0000313" key="11">
    <source>
        <dbReference type="EMBL" id="KAJ4849549.1"/>
    </source>
</evidence>
<dbReference type="OrthoDB" id="657943at2759"/>
<reference evidence="11" key="1">
    <citation type="submission" date="2022-02" db="EMBL/GenBank/DDBJ databases">
        <authorList>
            <person name="Henning P.M."/>
            <person name="McCubbin A.G."/>
            <person name="Shore J.S."/>
        </authorList>
    </citation>
    <scope>NUCLEOTIDE SEQUENCE</scope>
    <source>
        <strain evidence="11">F60SS</strain>
        <tissue evidence="11">Leaves</tissue>
    </source>
</reference>
<comment type="subcellular location">
    <subcellularLocation>
        <location evidence="1">Membrane</location>
        <topology evidence="1">Single-pass membrane protein</topology>
    </subcellularLocation>
</comment>
<dbReference type="GO" id="GO:0005524">
    <property type="term" value="F:ATP binding"/>
    <property type="evidence" value="ECO:0007669"/>
    <property type="project" value="UniProtKB-KW"/>
</dbReference>
<evidence type="ECO:0000256" key="6">
    <source>
        <dbReference type="ARBA" id="ARBA00023180"/>
    </source>
</evidence>
<sequence length="589" mass="65595">MFTPWTHLGDHLHGDRAKFDRLTWPIRIRIATETACAIAYLHALTEKSDVYSFGVVLTELLSSKPAVDMTRERLEINLANLAISKILKGAFDELIDQNLGYKSSEEVKRMTILVAELAFLCLQQDQEMRPSMIEVFEQLKKIEGQALQNLEGEHHFAEYTATSRTLLRYYPLPVFLTLSSLFPSPPSSTPLPPPLATVLFLLPSPPSPLHPPFATVLFLLPSPPSSSSSPRHRPLFLLPSPPSSSRLDAIRDISTSSSSKAWPHCWFKDEDVEADADGAVYGLLNPLIPRPVAIPTLPPPLPCRHSINNQHPQMTKSFSLTPFTPWITSIFIFTNLILLVKKCSCIDPQFLACSPIKTCGDNQVIRFPFYIQGEQEPYCGYPGFNLSCRNGRPILKLSSDEYIVHEISYEDQSLRVSNAAVFDDPTKTCNPPIHNLSLPDDRFKFSSPKQTNIFFLYNCNSSSDTSLLKYKLDCSAGIGQELTNSSLSTLAMFDGDPLLSNASKKCENGVVAPVERDMTGNGGVQGMQRLLGRGFVLNWTASNCNICHGSGGKCGFNVSTYHFRCFCPDRPHAWQCQGKFFFSFTALDL</sequence>
<dbReference type="GO" id="GO:0004674">
    <property type="term" value="F:protein serine/threonine kinase activity"/>
    <property type="evidence" value="ECO:0007669"/>
    <property type="project" value="UniProtKB-EC"/>
</dbReference>
<dbReference type="Proteomes" id="UP001141552">
    <property type="component" value="Unassembled WGS sequence"/>
</dbReference>
<evidence type="ECO:0000256" key="1">
    <source>
        <dbReference type="ARBA" id="ARBA00004167"/>
    </source>
</evidence>
<dbReference type="InterPro" id="IPR032872">
    <property type="entry name" value="WAK_assoc_C"/>
</dbReference>
<dbReference type="InterPro" id="IPR025287">
    <property type="entry name" value="WAK_GUB"/>
</dbReference>
<name>A0A9Q0GJ62_9ROSI</name>
<dbReference type="PANTHER" id="PTHR46008">
    <property type="entry name" value="LEAF RUST 10 DISEASE-RESISTANCE LOCUS RECEPTOR-LIKE PROTEIN KINASE-LIKE 1.4"/>
    <property type="match status" value="1"/>
</dbReference>
<dbReference type="AlphaFoldDB" id="A0A9Q0GJ62"/>
<keyword evidence="3" id="KW-0732">Signal</keyword>
<evidence type="ECO:0000256" key="5">
    <source>
        <dbReference type="ARBA" id="ARBA00022840"/>
    </source>
</evidence>
<evidence type="ECO:0000256" key="8">
    <source>
        <dbReference type="ARBA" id="ARBA00048679"/>
    </source>
</evidence>
<dbReference type="GO" id="GO:0030247">
    <property type="term" value="F:polysaccharide binding"/>
    <property type="evidence" value="ECO:0007669"/>
    <property type="project" value="InterPro"/>
</dbReference>
<dbReference type="Gene3D" id="1.10.510.10">
    <property type="entry name" value="Transferase(Phosphotransferase) domain 1"/>
    <property type="match status" value="1"/>
</dbReference>
<evidence type="ECO:0000256" key="4">
    <source>
        <dbReference type="ARBA" id="ARBA00022741"/>
    </source>
</evidence>
<evidence type="ECO:0000256" key="2">
    <source>
        <dbReference type="ARBA" id="ARBA00012513"/>
    </source>
</evidence>
<organism evidence="11 12">
    <name type="scientific">Turnera subulata</name>
    <dbReference type="NCBI Taxonomy" id="218843"/>
    <lineage>
        <taxon>Eukaryota</taxon>
        <taxon>Viridiplantae</taxon>
        <taxon>Streptophyta</taxon>
        <taxon>Embryophyta</taxon>
        <taxon>Tracheophyta</taxon>
        <taxon>Spermatophyta</taxon>
        <taxon>Magnoliopsida</taxon>
        <taxon>eudicotyledons</taxon>
        <taxon>Gunneridae</taxon>
        <taxon>Pentapetalae</taxon>
        <taxon>rosids</taxon>
        <taxon>fabids</taxon>
        <taxon>Malpighiales</taxon>
        <taxon>Passifloraceae</taxon>
        <taxon>Turnera</taxon>
    </lineage>
</organism>
<feature type="domain" description="Wall-associated receptor kinase C-terminal" evidence="10">
    <location>
        <begin position="488"/>
        <end position="570"/>
    </location>
</feature>
<keyword evidence="12" id="KW-1185">Reference proteome</keyword>
<keyword evidence="5" id="KW-0067">ATP-binding</keyword>
<dbReference type="Pfam" id="PF14380">
    <property type="entry name" value="WAK_assoc"/>
    <property type="match status" value="1"/>
</dbReference>
<comment type="catalytic activity">
    <reaction evidence="8">
        <text>L-seryl-[protein] + ATP = O-phospho-L-seryl-[protein] + ADP + H(+)</text>
        <dbReference type="Rhea" id="RHEA:17989"/>
        <dbReference type="Rhea" id="RHEA-COMP:9863"/>
        <dbReference type="Rhea" id="RHEA-COMP:11604"/>
        <dbReference type="ChEBI" id="CHEBI:15378"/>
        <dbReference type="ChEBI" id="CHEBI:29999"/>
        <dbReference type="ChEBI" id="CHEBI:30616"/>
        <dbReference type="ChEBI" id="CHEBI:83421"/>
        <dbReference type="ChEBI" id="CHEBI:456216"/>
        <dbReference type="EC" id="2.7.11.1"/>
    </reaction>
</comment>